<dbReference type="EMBL" id="GGEC01054477">
    <property type="protein sequence ID" value="MBX34961.1"/>
    <property type="molecule type" value="Transcribed_RNA"/>
</dbReference>
<proteinExistence type="predicted"/>
<name>A0A2P2MXK7_RHIMU</name>
<organism evidence="1">
    <name type="scientific">Rhizophora mucronata</name>
    <name type="common">Asiatic mangrove</name>
    <dbReference type="NCBI Taxonomy" id="61149"/>
    <lineage>
        <taxon>Eukaryota</taxon>
        <taxon>Viridiplantae</taxon>
        <taxon>Streptophyta</taxon>
        <taxon>Embryophyta</taxon>
        <taxon>Tracheophyta</taxon>
        <taxon>Spermatophyta</taxon>
        <taxon>Magnoliopsida</taxon>
        <taxon>eudicotyledons</taxon>
        <taxon>Gunneridae</taxon>
        <taxon>Pentapetalae</taxon>
        <taxon>rosids</taxon>
        <taxon>fabids</taxon>
        <taxon>Malpighiales</taxon>
        <taxon>Rhizophoraceae</taxon>
        <taxon>Rhizophora</taxon>
    </lineage>
</organism>
<accession>A0A2P2MXK7</accession>
<reference evidence="1" key="1">
    <citation type="submission" date="2018-02" db="EMBL/GenBank/DDBJ databases">
        <title>Rhizophora mucronata_Transcriptome.</title>
        <authorList>
            <person name="Meera S.P."/>
            <person name="Sreeshan A."/>
            <person name="Augustine A."/>
        </authorList>
    </citation>
    <scope>NUCLEOTIDE SEQUENCE</scope>
    <source>
        <tissue evidence="1">Leaf</tissue>
    </source>
</reference>
<protein>
    <submittedName>
        <fullName evidence="1">Uncharacterized protein</fullName>
    </submittedName>
</protein>
<dbReference type="AlphaFoldDB" id="A0A2P2MXK7"/>
<evidence type="ECO:0000313" key="1">
    <source>
        <dbReference type="EMBL" id="MBX34961.1"/>
    </source>
</evidence>
<sequence>MEIKLPWFCTCTVVCGADSHADSHNRKAITELLMPTRMEFPFYYTGIKRIRAFIIDGEFLIRHMQ</sequence>